<feature type="domain" description="Guanylate cyclase" evidence="1">
    <location>
        <begin position="49"/>
        <end position="188"/>
    </location>
</feature>
<keyword evidence="3" id="KW-1185">Reference proteome</keyword>
<dbReference type="Gene3D" id="3.30.70.1230">
    <property type="entry name" value="Nucleotide cyclase"/>
    <property type="match status" value="2"/>
</dbReference>
<dbReference type="SUPFAM" id="SSF55073">
    <property type="entry name" value="Nucleotide cyclase"/>
    <property type="match status" value="2"/>
</dbReference>
<sequence>MANSWKHDRAKTAIDARIKDVENVTVVDYTRTTSLQSIPTNKAYRLDGVHLYIDIVNFEEMLWSTDTEGETSHKRALRFLNLHYRAVHRILADADAIRVDFHNQRLHAVIAKPYGTDSAGDRVDRAVAIAKLIVDVLAETGDDDENIPNAKVRVGIDTGKALVVNNGRNGYREPLFLGRPANIAAKLASNNKAIGIYLSNDARGAIDLETVDLPAKTKLTDDEIARCEENAQLGLSKDSIVREWRKDNENNPIGSFSFSRATPPLKNLDITVLTPGNSRRMDMVSVYADVDNFTAYVDAHIDDDAEDVVRCLHVIRAELDRVLTSDFSGRRIRFIGDCVHGHILEGSAYTTDTDAAISTAVLCAGGLRSSFDLALERLQDNGVDTDDLGLAIGFDFGPGSITRLGMQGSRVRCSTGRSVLLSEAEQKRCDGTQSAIGQSAYDEGPPSVRKLFGLSRRVANLTYDVALEALAAEDDSTAKAARAVLYAAASPAIARAAETPFRPHAKID</sequence>
<proteinExistence type="predicted"/>
<comment type="caution">
    <text evidence="2">The sequence shown here is derived from an EMBL/GenBank/DDBJ whole genome shotgun (WGS) entry which is preliminary data.</text>
</comment>
<dbReference type="PROSITE" id="PS50125">
    <property type="entry name" value="GUANYLATE_CYCLASE_2"/>
    <property type="match status" value="2"/>
</dbReference>
<name>A0ABU0G6H1_9HYPH</name>
<dbReference type="Proteomes" id="UP001238496">
    <property type="component" value="Unassembled WGS sequence"/>
</dbReference>
<dbReference type="EMBL" id="JAUSUW010000005">
    <property type="protein sequence ID" value="MDQ0420944.1"/>
    <property type="molecule type" value="Genomic_DNA"/>
</dbReference>
<evidence type="ECO:0000259" key="1">
    <source>
        <dbReference type="PROSITE" id="PS50125"/>
    </source>
</evidence>
<reference evidence="2 3" key="1">
    <citation type="submission" date="2023-07" db="EMBL/GenBank/DDBJ databases">
        <title>Genomic Encyclopedia of Type Strains, Phase IV (KMG-IV): sequencing the most valuable type-strain genomes for metagenomic binning, comparative biology and taxonomic classification.</title>
        <authorList>
            <person name="Goeker M."/>
        </authorList>
    </citation>
    <scope>NUCLEOTIDE SEQUENCE [LARGE SCALE GENOMIC DNA]</scope>
    <source>
        <strain evidence="2 3">DSM 1111</strain>
    </source>
</reference>
<dbReference type="InterPro" id="IPR001054">
    <property type="entry name" value="A/G_cyclase"/>
</dbReference>
<organism evidence="2 3">
    <name type="scientific">Peteryoungia aggregata LMG 23059</name>
    <dbReference type="NCBI Taxonomy" id="1368425"/>
    <lineage>
        <taxon>Bacteria</taxon>
        <taxon>Pseudomonadati</taxon>
        <taxon>Pseudomonadota</taxon>
        <taxon>Alphaproteobacteria</taxon>
        <taxon>Hyphomicrobiales</taxon>
        <taxon>Rhizobiaceae</taxon>
        <taxon>Peteryoungia</taxon>
    </lineage>
</organism>
<protein>
    <submittedName>
        <fullName evidence="2">Class 3 adenylate cyclase</fullName>
    </submittedName>
</protein>
<gene>
    <name evidence="2" type="ORF">J2045_001971</name>
</gene>
<dbReference type="RefSeq" id="WP_307372139.1">
    <property type="nucleotide sequence ID" value="NZ_JAUSUW010000005.1"/>
</dbReference>
<dbReference type="InterPro" id="IPR029787">
    <property type="entry name" value="Nucleotide_cyclase"/>
</dbReference>
<evidence type="ECO:0000313" key="3">
    <source>
        <dbReference type="Proteomes" id="UP001238496"/>
    </source>
</evidence>
<accession>A0ABU0G6H1</accession>
<feature type="domain" description="Guanylate cyclase" evidence="1">
    <location>
        <begin position="284"/>
        <end position="339"/>
    </location>
</feature>
<evidence type="ECO:0000313" key="2">
    <source>
        <dbReference type="EMBL" id="MDQ0420944.1"/>
    </source>
</evidence>